<reference evidence="1" key="1">
    <citation type="journal article" date="2019" name="bioRxiv">
        <title>The Genome of the Zebra Mussel, Dreissena polymorpha: A Resource for Invasive Species Research.</title>
        <authorList>
            <person name="McCartney M.A."/>
            <person name="Auch B."/>
            <person name="Kono T."/>
            <person name="Mallez S."/>
            <person name="Zhang Y."/>
            <person name="Obille A."/>
            <person name="Becker A."/>
            <person name="Abrahante J.E."/>
            <person name="Garbe J."/>
            <person name="Badalamenti J.P."/>
            <person name="Herman A."/>
            <person name="Mangelson H."/>
            <person name="Liachko I."/>
            <person name="Sullivan S."/>
            <person name="Sone E.D."/>
            <person name="Koren S."/>
            <person name="Silverstein K.A.T."/>
            <person name="Beckman K.B."/>
            <person name="Gohl D.M."/>
        </authorList>
    </citation>
    <scope>NUCLEOTIDE SEQUENCE</scope>
    <source>
        <strain evidence="1">Duluth1</strain>
        <tissue evidence="1">Whole animal</tissue>
    </source>
</reference>
<keyword evidence="2" id="KW-1185">Reference proteome</keyword>
<accession>A0A9D4BCF3</accession>
<sequence length="162" mass="18846">MGSPHQSFVYIRNGGHLGFLELVDPGRFALVGRSFIGRVDRVLNRPRKTSVLLESFRFEPPRRKDIRQQKKDFYNIVQFPNDIGVIDGTHYQIQAPRVDEPLFVLRKAVKDLIVKEIEDEVFLLSSRNVDVSSVLIRHRSIESLFENGKNLIKEIIREMSER</sequence>
<protein>
    <submittedName>
        <fullName evidence="1">Uncharacterized protein</fullName>
    </submittedName>
</protein>
<gene>
    <name evidence="1" type="ORF">DPMN_084932</name>
</gene>
<name>A0A9D4BCF3_DREPO</name>
<dbReference type="Proteomes" id="UP000828390">
    <property type="component" value="Unassembled WGS sequence"/>
</dbReference>
<evidence type="ECO:0000313" key="2">
    <source>
        <dbReference type="Proteomes" id="UP000828390"/>
    </source>
</evidence>
<evidence type="ECO:0000313" key="1">
    <source>
        <dbReference type="EMBL" id="KAH3697431.1"/>
    </source>
</evidence>
<comment type="caution">
    <text evidence="1">The sequence shown here is derived from an EMBL/GenBank/DDBJ whole genome shotgun (WGS) entry which is preliminary data.</text>
</comment>
<dbReference type="AlphaFoldDB" id="A0A9D4BCF3"/>
<reference evidence="1" key="2">
    <citation type="submission" date="2020-11" db="EMBL/GenBank/DDBJ databases">
        <authorList>
            <person name="McCartney M.A."/>
            <person name="Auch B."/>
            <person name="Kono T."/>
            <person name="Mallez S."/>
            <person name="Becker A."/>
            <person name="Gohl D.M."/>
            <person name="Silverstein K.A.T."/>
            <person name="Koren S."/>
            <person name="Bechman K.B."/>
            <person name="Herman A."/>
            <person name="Abrahante J.E."/>
            <person name="Garbe J."/>
        </authorList>
    </citation>
    <scope>NUCLEOTIDE SEQUENCE</scope>
    <source>
        <strain evidence="1">Duluth1</strain>
        <tissue evidence="1">Whole animal</tissue>
    </source>
</reference>
<dbReference type="EMBL" id="JAIWYP010000016">
    <property type="protein sequence ID" value="KAH3697431.1"/>
    <property type="molecule type" value="Genomic_DNA"/>
</dbReference>
<organism evidence="1 2">
    <name type="scientific">Dreissena polymorpha</name>
    <name type="common">Zebra mussel</name>
    <name type="synonym">Mytilus polymorpha</name>
    <dbReference type="NCBI Taxonomy" id="45954"/>
    <lineage>
        <taxon>Eukaryota</taxon>
        <taxon>Metazoa</taxon>
        <taxon>Spiralia</taxon>
        <taxon>Lophotrochozoa</taxon>
        <taxon>Mollusca</taxon>
        <taxon>Bivalvia</taxon>
        <taxon>Autobranchia</taxon>
        <taxon>Heteroconchia</taxon>
        <taxon>Euheterodonta</taxon>
        <taxon>Imparidentia</taxon>
        <taxon>Neoheterodontei</taxon>
        <taxon>Myida</taxon>
        <taxon>Dreissenoidea</taxon>
        <taxon>Dreissenidae</taxon>
        <taxon>Dreissena</taxon>
    </lineage>
</organism>
<proteinExistence type="predicted"/>